<reference evidence="3 4" key="1">
    <citation type="submission" date="2019-02" db="EMBL/GenBank/DDBJ databases">
        <title>Deep-cultivation of Planctomycetes and their phenomic and genomic characterization uncovers novel biology.</title>
        <authorList>
            <person name="Wiegand S."/>
            <person name="Jogler M."/>
            <person name="Boedeker C."/>
            <person name="Pinto D."/>
            <person name="Vollmers J."/>
            <person name="Rivas-Marin E."/>
            <person name="Kohn T."/>
            <person name="Peeters S.H."/>
            <person name="Heuer A."/>
            <person name="Rast P."/>
            <person name="Oberbeckmann S."/>
            <person name="Bunk B."/>
            <person name="Jeske O."/>
            <person name="Meyerdierks A."/>
            <person name="Storesund J.E."/>
            <person name="Kallscheuer N."/>
            <person name="Luecker S."/>
            <person name="Lage O.M."/>
            <person name="Pohl T."/>
            <person name="Merkel B.J."/>
            <person name="Hornburger P."/>
            <person name="Mueller R.-W."/>
            <person name="Bruemmer F."/>
            <person name="Labrenz M."/>
            <person name="Spormann A.M."/>
            <person name="Op den Camp H."/>
            <person name="Overmann J."/>
            <person name="Amann R."/>
            <person name="Jetten M.S.M."/>
            <person name="Mascher T."/>
            <person name="Medema M.H."/>
            <person name="Devos D.P."/>
            <person name="Kaster A.-K."/>
            <person name="Ovreas L."/>
            <person name="Rohde M."/>
            <person name="Galperin M.Y."/>
            <person name="Jogler C."/>
        </authorList>
    </citation>
    <scope>NUCLEOTIDE SEQUENCE [LARGE SCALE GENOMIC DNA]</scope>
    <source>
        <strain evidence="3 4">ElP</strain>
        <plasmid evidence="4">pelp_2</plasmid>
    </source>
</reference>
<name>A0A518HEW4_9BACT</name>
<keyword evidence="3" id="KW-0614">Plasmid</keyword>
<dbReference type="KEGG" id="tpla:ElP_73570"/>
<feature type="chain" id="PRO_5022087777" evidence="1">
    <location>
        <begin position="25"/>
        <end position="105"/>
    </location>
</feature>
<feature type="signal peptide" evidence="1">
    <location>
        <begin position="1"/>
        <end position="24"/>
    </location>
</feature>
<dbReference type="OrthoDB" id="262909at2"/>
<proteinExistence type="predicted"/>
<geneLocation type="plasmid" evidence="4">
    <name>pelp_2</name>
</geneLocation>
<keyword evidence="4" id="KW-1185">Reference proteome</keyword>
<evidence type="ECO:0000256" key="1">
    <source>
        <dbReference type="SAM" id="SignalP"/>
    </source>
</evidence>
<protein>
    <submittedName>
        <fullName evidence="3">Metallo-beta-lactamase superfamily protein</fullName>
    </submittedName>
</protein>
<dbReference type="InterPro" id="IPR052159">
    <property type="entry name" value="Competence_DNA_uptake"/>
</dbReference>
<accession>A0A518HEW4</accession>
<gene>
    <name evidence="3" type="ORF">ElP_73570</name>
</gene>
<dbReference type="Pfam" id="PF00753">
    <property type="entry name" value="Lactamase_B"/>
    <property type="match status" value="1"/>
</dbReference>
<evidence type="ECO:0000259" key="2">
    <source>
        <dbReference type="Pfam" id="PF00753"/>
    </source>
</evidence>
<dbReference type="Proteomes" id="UP000317835">
    <property type="component" value="Plasmid pElP_2"/>
</dbReference>
<dbReference type="PANTHER" id="PTHR30619:SF1">
    <property type="entry name" value="RECOMBINATION PROTEIN 2"/>
    <property type="match status" value="1"/>
</dbReference>
<evidence type="ECO:0000313" key="3">
    <source>
        <dbReference type="EMBL" id="QDV39390.1"/>
    </source>
</evidence>
<dbReference type="SUPFAM" id="SSF56281">
    <property type="entry name" value="Metallo-hydrolase/oxidoreductase"/>
    <property type="match status" value="1"/>
</dbReference>
<dbReference type="PANTHER" id="PTHR30619">
    <property type="entry name" value="DNA INTERNALIZATION/COMPETENCE PROTEIN COMEC/REC2"/>
    <property type="match status" value="1"/>
</dbReference>
<dbReference type="EMBL" id="CP036428">
    <property type="protein sequence ID" value="QDV39390.1"/>
    <property type="molecule type" value="Genomic_DNA"/>
</dbReference>
<organism evidence="3 4">
    <name type="scientific">Tautonia plasticadhaerens</name>
    <dbReference type="NCBI Taxonomy" id="2527974"/>
    <lineage>
        <taxon>Bacteria</taxon>
        <taxon>Pseudomonadati</taxon>
        <taxon>Planctomycetota</taxon>
        <taxon>Planctomycetia</taxon>
        <taxon>Isosphaerales</taxon>
        <taxon>Isosphaeraceae</taxon>
        <taxon>Tautonia</taxon>
    </lineage>
</organism>
<dbReference type="RefSeq" id="WP_145279620.1">
    <property type="nucleotide sequence ID" value="NZ_CP036428.1"/>
</dbReference>
<dbReference type="InterPro" id="IPR001279">
    <property type="entry name" value="Metallo-B-lactamas"/>
</dbReference>
<dbReference type="InterPro" id="IPR036866">
    <property type="entry name" value="RibonucZ/Hydroxyglut_hydro"/>
</dbReference>
<sequence length="105" mass="11021" precursor="true">MNRLAARLLLVVGLALGASSPAPAQPPAEAPNPALVQVLDIGQGDAILIRSPEGKVALVDAGPSGRIVPLLEALGVTTIDLVVVSHHHTDHVRRVTTRPDHRETR</sequence>
<dbReference type="Gene3D" id="3.60.15.10">
    <property type="entry name" value="Ribonuclease Z/Hydroxyacylglutathione hydrolase-like"/>
    <property type="match status" value="1"/>
</dbReference>
<keyword evidence="1" id="KW-0732">Signal</keyword>
<feature type="domain" description="Metallo-beta-lactamase" evidence="2">
    <location>
        <begin position="41"/>
        <end position="92"/>
    </location>
</feature>
<dbReference type="AlphaFoldDB" id="A0A518HEW4"/>
<evidence type="ECO:0000313" key="4">
    <source>
        <dbReference type="Proteomes" id="UP000317835"/>
    </source>
</evidence>